<keyword evidence="6" id="KW-1185">Reference proteome</keyword>
<feature type="domain" description="Xylose isomerase-like TIM barrel" evidence="4">
    <location>
        <begin position="21"/>
        <end position="254"/>
    </location>
</feature>
<dbReference type="PANTHER" id="PTHR43489:SF13">
    <property type="entry name" value="HYDROXYPYRUVATE ISOMERASE"/>
    <property type="match status" value="1"/>
</dbReference>
<keyword evidence="1 2" id="KW-0413">Isomerase</keyword>
<dbReference type="GO" id="GO:0046487">
    <property type="term" value="P:glyoxylate metabolic process"/>
    <property type="evidence" value="ECO:0007669"/>
    <property type="project" value="TreeGrafter"/>
</dbReference>
<reference evidence="5" key="1">
    <citation type="submission" date="2019-03" db="EMBL/GenBank/DDBJ databases">
        <title>Afifella sp. nov., isolated from activated sludge.</title>
        <authorList>
            <person name="Li Q."/>
            <person name="Liu Y."/>
        </authorList>
    </citation>
    <scope>NUCLEOTIDE SEQUENCE</scope>
    <source>
        <strain evidence="5">L72</strain>
    </source>
</reference>
<dbReference type="InterPro" id="IPR026040">
    <property type="entry name" value="HyI-like"/>
</dbReference>
<organism evidence="5 6">
    <name type="scientific">Propylenella binzhouense</name>
    <dbReference type="NCBI Taxonomy" id="2555902"/>
    <lineage>
        <taxon>Bacteria</taxon>
        <taxon>Pseudomonadati</taxon>
        <taxon>Pseudomonadota</taxon>
        <taxon>Alphaproteobacteria</taxon>
        <taxon>Hyphomicrobiales</taxon>
        <taxon>Propylenellaceae</taxon>
        <taxon>Propylenella</taxon>
    </lineage>
</organism>
<dbReference type="PIRSF" id="PIRSF006241">
    <property type="entry name" value="HyI"/>
    <property type="match status" value="1"/>
</dbReference>
<dbReference type="GO" id="GO:0008903">
    <property type="term" value="F:hydroxypyruvate isomerase activity"/>
    <property type="evidence" value="ECO:0007669"/>
    <property type="project" value="UniProtKB-EC"/>
</dbReference>
<evidence type="ECO:0000259" key="4">
    <source>
        <dbReference type="Pfam" id="PF01261"/>
    </source>
</evidence>
<protein>
    <submittedName>
        <fullName evidence="5">Hydroxypyruvate isomerase</fullName>
        <ecNumber evidence="5">5.3.1.22</ecNumber>
    </submittedName>
</protein>
<comment type="caution">
    <text evidence="5">The sequence shown here is derived from an EMBL/GenBank/DDBJ whole genome shotgun (WGS) entry which is preliminary data.</text>
</comment>
<dbReference type="InterPro" id="IPR050417">
    <property type="entry name" value="Sugar_Epim/Isomerase"/>
</dbReference>
<name>A0A964T471_9HYPH</name>
<feature type="active site" description="Proton donor/acceptor" evidence="3">
    <location>
        <position position="240"/>
    </location>
</feature>
<dbReference type="SUPFAM" id="SSF51658">
    <property type="entry name" value="Xylose isomerase-like"/>
    <property type="match status" value="1"/>
</dbReference>
<dbReference type="EMBL" id="SPKJ01000030">
    <property type="protein sequence ID" value="MYZ48181.1"/>
    <property type="molecule type" value="Genomic_DNA"/>
</dbReference>
<feature type="active site" description="Proton donor/acceptor" evidence="3">
    <location>
        <position position="143"/>
    </location>
</feature>
<evidence type="ECO:0000256" key="1">
    <source>
        <dbReference type="ARBA" id="ARBA00023235"/>
    </source>
</evidence>
<dbReference type="InterPro" id="IPR036237">
    <property type="entry name" value="Xyl_isomerase-like_sf"/>
</dbReference>
<dbReference type="NCBIfam" id="NF043033">
    <property type="entry name" value="OxoTetrIsom"/>
    <property type="match status" value="1"/>
</dbReference>
<dbReference type="NCBIfam" id="TIGR03234">
    <property type="entry name" value="OH-pyruv-isom"/>
    <property type="match status" value="1"/>
</dbReference>
<dbReference type="FunFam" id="3.20.20.150:FF:000007">
    <property type="entry name" value="Hydroxypyruvate isomerase"/>
    <property type="match status" value="1"/>
</dbReference>
<dbReference type="PANTHER" id="PTHR43489">
    <property type="entry name" value="ISOMERASE"/>
    <property type="match status" value="1"/>
</dbReference>
<dbReference type="RefSeq" id="WP_161140532.1">
    <property type="nucleotide sequence ID" value="NZ_SPKJ01000030.1"/>
</dbReference>
<dbReference type="Gene3D" id="3.20.20.150">
    <property type="entry name" value="Divalent-metal-dependent TIM barrel enzymes"/>
    <property type="match status" value="1"/>
</dbReference>
<comment type="similarity">
    <text evidence="2">Belongs to the hyi family.</text>
</comment>
<dbReference type="AlphaFoldDB" id="A0A964T471"/>
<evidence type="ECO:0000256" key="2">
    <source>
        <dbReference type="PIRNR" id="PIRNR006241"/>
    </source>
</evidence>
<evidence type="ECO:0000313" key="6">
    <source>
        <dbReference type="Proteomes" id="UP000773614"/>
    </source>
</evidence>
<dbReference type="InterPro" id="IPR013022">
    <property type="entry name" value="Xyl_isomerase-like_TIM-brl"/>
</dbReference>
<evidence type="ECO:0000313" key="5">
    <source>
        <dbReference type="EMBL" id="MYZ48181.1"/>
    </source>
</evidence>
<evidence type="ECO:0000256" key="3">
    <source>
        <dbReference type="PIRSR" id="PIRSR006241-50"/>
    </source>
</evidence>
<dbReference type="Pfam" id="PF01261">
    <property type="entry name" value="AP_endonuc_2"/>
    <property type="match status" value="1"/>
</dbReference>
<dbReference type="InterPro" id="IPR017643">
    <property type="entry name" value="Hydroxypyruvate_isomerase"/>
</dbReference>
<accession>A0A964T471</accession>
<dbReference type="Proteomes" id="UP000773614">
    <property type="component" value="Unassembled WGS sequence"/>
</dbReference>
<proteinExistence type="inferred from homology"/>
<dbReference type="InterPro" id="IPR053398">
    <property type="entry name" value="HPT_OtnI_isomerases"/>
</dbReference>
<dbReference type="EC" id="5.3.1.22" evidence="5"/>
<gene>
    <name evidence="5" type="primary">hyi</name>
    <name evidence="5" type="ORF">E4O86_10710</name>
</gene>
<sequence length="264" mass="29269">MPRFSANLTMLFNEVPFLDRFEAAAQAGFRGVEFLFPYDFAADEIAARLQRHSLALALHNLPAGDWPGGERGIACIPGREAEFRQGVETAIAYARALHCPQLNCLAGIAPSGTDPQLVRSVFVDNLRYAAGRLAEEGLRLLTEPINTRDIPGFFLTTTRQAREILNLVGSDNLYIQYDAYHMQVMEGDLARTIEANLDRIAHIQIADNPGRHEPGTGEINFDFLFRHLDAIGYPGWVGCEYKPAGRTRDGLGWMGPVQQQRAVA</sequence>
<dbReference type="OrthoDB" id="9786584at2"/>